<proteinExistence type="predicted"/>
<accession>A0ABR1HAN5</accession>
<dbReference type="EMBL" id="JAZAVK010000171">
    <property type="protein sequence ID" value="KAK7418195.1"/>
    <property type="molecule type" value="Genomic_DNA"/>
</dbReference>
<protein>
    <submittedName>
        <fullName evidence="1">Uncharacterized protein</fullName>
    </submittedName>
</protein>
<keyword evidence="2" id="KW-1185">Reference proteome</keyword>
<evidence type="ECO:0000313" key="2">
    <source>
        <dbReference type="Proteomes" id="UP001498421"/>
    </source>
</evidence>
<gene>
    <name evidence="1" type="ORF">QQZ08_011348</name>
</gene>
<name>A0ABR1HAN5_9HYPO</name>
<sequence>MDDDQGQDDDIKAAYGLTVLARENTAPPRPPVAIDFGQIDVGHLQGALFTSTAWLWKLKQLKIRAAEERLKAEREDTEEMRELRTLLGQLSNDTDWNVRRRGMEQIHDYHNIRRQAMAEESLEILKAEAAQFEQIMNGLCRAATRLIINSDDSDDNDDGDDNEVII</sequence>
<dbReference type="Proteomes" id="UP001498421">
    <property type="component" value="Unassembled WGS sequence"/>
</dbReference>
<organism evidence="1 2">
    <name type="scientific">Neonectria magnoliae</name>
    <dbReference type="NCBI Taxonomy" id="2732573"/>
    <lineage>
        <taxon>Eukaryota</taxon>
        <taxon>Fungi</taxon>
        <taxon>Dikarya</taxon>
        <taxon>Ascomycota</taxon>
        <taxon>Pezizomycotina</taxon>
        <taxon>Sordariomycetes</taxon>
        <taxon>Hypocreomycetidae</taxon>
        <taxon>Hypocreales</taxon>
        <taxon>Nectriaceae</taxon>
        <taxon>Neonectria</taxon>
    </lineage>
</organism>
<comment type="caution">
    <text evidence="1">The sequence shown here is derived from an EMBL/GenBank/DDBJ whole genome shotgun (WGS) entry which is preliminary data.</text>
</comment>
<evidence type="ECO:0000313" key="1">
    <source>
        <dbReference type="EMBL" id="KAK7418195.1"/>
    </source>
</evidence>
<reference evidence="1 2" key="1">
    <citation type="journal article" date="2025" name="Microbiol. Resour. Announc.">
        <title>Draft genome sequences for Neonectria magnoliae and Neonectria punicea, canker pathogens of Liriodendron tulipifera and Acer saccharum in West Virginia.</title>
        <authorList>
            <person name="Petronek H.M."/>
            <person name="Kasson M.T."/>
            <person name="Metheny A.M."/>
            <person name="Stauder C.M."/>
            <person name="Lovett B."/>
            <person name="Lynch S.C."/>
            <person name="Garnas J.R."/>
            <person name="Kasson L.R."/>
            <person name="Stajich J.E."/>
        </authorList>
    </citation>
    <scope>NUCLEOTIDE SEQUENCE [LARGE SCALE GENOMIC DNA]</scope>
    <source>
        <strain evidence="1 2">NRRL 64651</strain>
    </source>
</reference>